<reference evidence="8" key="1">
    <citation type="journal article" date="2018" name="Nat. Microbiol.">
        <title>Leveraging single-cell genomics to expand the fungal tree of life.</title>
        <authorList>
            <person name="Ahrendt S.R."/>
            <person name="Quandt C.A."/>
            <person name="Ciobanu D."/>
            <person name="Clum A."/>
            <person name="Salamov A."/>
            <person name="Andreopoulos B."/>
            <person name="Cheng J.F."/>
            <person name="Woyke T."/>
            <person name="Pelin A."/>
            <person name="Henrissat B."/>
            <person name="Reynolds N.K."/>
            <person name="Benny G.L."/>
            <person name="Smith M.E."/>
            <person name="James T.Y."/>
            <person name="Grigoriev I.V."/>
        </authorList>
    </citation>
    <scope>NUCLEOTIDE SEQUENCE [LARGE SCALE GENOMIC DNA]</scope>
    <source>
        <strain evidence="8">CSF55</strain>
    </source>
</reference>
<dbReference type="Pfam" id="PF12755">
    <property type="entry name" value="Vac14_Fab1_bd"/>
    <property type="match status" value="1"/>
</dbReference>
<evidence type="ECO:0000256" key="2">
    <source>
        <dbReference type="ARBA" id="ARBA00022448"/>
    </source>
</evidence>
<protein>
    <submittedName>
        <fullName evidence="7">ARM repeat-containing protein</fullName>
    </submittedName>
</protein>
<keyword evidence="2" id="KW-0813">Transport</keyword>
<accession>A0A4P9YEJ8</accession>
<evidence type="ECO:0000256" key="4">
    <source>
        <dbReference type="ARBA" id="ARBA00022737"/>
    </source>
</evidence>
<keyword evidence="3" id="KW-0963">Cytoplasm</keyword>
<dbReference type="GO" id="GO:0006606">
    <property type="term" value="P:protein import into nucleus"/>
    <property type="evidence" value="ECO:0007669"/>
    <property type="project" value="InterPro"/>
</dbReference>
<dbReference type="InterPro" id="IPR021133">
    <property type="entry name" value="HEAT_type_2"/>
</dbReference>
<evidence type="ECO:0000313" key="7">
    <source>
        <dbReference type="EMBL" id="RKP17857.1"/>
    </source>
</evidence>
<dbReference type="PANTHER" id="PTHR10527">
    <property type="entry name" value="IMPORTIN BETA"/>
    <property type="match status" value="1"/>
</dbReference>
<evidence type="ECO:0000256" key="1">
    <source>
        <dbReference type="ARBA" id="ARBA00004496"/>
    </source>
</evidence>
<proteinExistence type="predicted"/>
<evidence type="ECO:0000313" key="8">
    <source>
        <dbReference type="Proteomes" id="UP000281549"/>
    </source>
</evidence>
<evidence type="ECO:0000256" key="5">
    <source>
        <dbReference type="ARBA" id="ARBA00022927"/>
    </source>
</evidence>
<feature type="non-terminal residue" evidence="7">
    <location>
        <position position="513"/>
    </location>
</feature>
<dbReference type="Proteomes" id="UP000281549">
    <property type="component" value="Unassembled WGS sequence"/>
</dbReference>
<comment type="subcellular location">
    <subcellularLocation>
        <location evidence="1">Cytoplasm</location>
    </subcellularLocation>
</comment>
<dbReference type="GO" id="GO:0005634">
    <property type="term" value="C:nucleus"/>
    <property type="evidence" value="ECO:0007669"/>
    <property type="project" value="UniProtKB-SubCell"/>
</dbReference>
<gene>
    <name evidence="7" type="ORF">ROZALSC1DRAFT_23804</name>
</gene>
<evidence type="ECO:0000256" key="6">
    <source>
        <dbReference type="PROSITE-ProRule" id="PRU00103"/>
    </source>
</evidence>
<name>A0A4P9YEJ8_ROZAC</name>
<dbReference type="AlphaFoldDB" id="A0A4P9YEJ8"/>
<dbReference type="GO" id="GO:0005737">
    <property type="term" value="C:cytoplasm"/>
    <property type="evidence" value="ECO:0007669"/>
    <property type="project" value="UniProtKB-SubCell"/>
</dbReference>
<dbReference type="EMBL" id="ML005654">
    <property type="protein sequence ID" value="RKP17857.1"/>
    <property type="molecule type" value="Genomic_DNA"/>
</dbReference>
<dbReference type="InterPro" id="IPR040122">
    <property type="entry name" value="Importin_beta"/>
</dbReference>
<evidence type="ECO:0000256" key="3">
    <source>
        <dbReference type="ARBA" id="ARBA00022490"/>
    </source>
</evidence>
<dbReference type="InterPro" id="IPR041653">
    <property type="entry name" value="Importin_rep_4"/>
</dbReference>
<keyword evidence="4" id="KW-0677">Repeat</keyword>
<dbReference type="InterPro" id="IPR016024">
    <property type="entry name" value="ARM-type_fold"/>
</dbReference>
<dbReference type="Gene3D" id="1.25.10.10">
    <property type="entry name" value="Leucine-rich Repeat Variant"/>
    <property type="match status" value="2"/>
</dbReference>
<dbReference type="InterPro" id="IPR011989">
    <property type="entry name" value="ARM-like"/>
</dbReference>
<organism evidence="7 8">
    <name type="scientific">Rozella allomycis (strain CSF55)</name>
    <dbReference type="NCBI Taxonomy" id="988480"/>
    <lineage>
        <taxon>Eukaryota</taxon>
        <taxon>Fungi</taxon>
        <taxon>Fungi incertae sedis</taxon>
        <taxon>Cryptomycota</taxon>
        <taxon>Cryptomycota incertae sedis</taxon>
        <taxon>Rozella</taxon>
    </lineage>
</organism>
<dbReference type="SUPFAM" id="SSF48371">
    <property type="entry name" value="ARM repeat"/>
    <property type="match status" value="1"/>
</dbReference>
<dbReference type="Pfam" id="PF18808">
    <property type="entry name" value="Importin_rep_4"/>
    <property type="match status" value="1"/>
</dbReference>
<sequence length="513" mass="57466">MDLSLLLSPNNQEREASEKQLEQFIKQDGNGAMKSLVETMVVCGDSAIRGLAAVLIRRFIIQRKIKWKELSEETRGGVLEGFNHSLENERVGDVQKKVADSAAEVYRSVKKSGAVEFISGLFEHGMMNAEANVRFEALKSYVETFGSVSTRMRKGMYGPMKIVGRVLGSLVEEESMLNESMTCLIEFIPKFSKATKMIYGELYKFVVSLLGKEDVDDEVKQSGMEMIVTIAESIPEVIDKDEEFLRVVIPNVLKMFLSVEEGEEWYKSDSDDDLNDVGSFAESGLDRLALSLDSNKMMVVLGEYLNGMFGSKVWQERYGGLMTIFSVAEGCHELMVERFEDVLKMVLVLINDESARVRYAVGSVLGQLSSDFSEKAQGEYFGLIVEALIHLMSDKVDKVKGRGVEAMVNLLDGVEKKQVVNYSDRIMSVIFELIKINDYIKTACLDVIVSIAESLKEEFVKYYEIIPILYNLFDSVKIVEYKDKEVCGKILNSISSIYNECEGEGGKKGVNGS</sequence>
<keyword evidence="5" id="KW-0653">Protein transport</keyword>
<feature type="repeat" description="HEAT" evidence="6">
    <location>
        <begin position="342"/>
        <end position="380"/>
    </location>
</feature>
<dbReference type="PROSITE" id="PS50077">
    <property type="entry name" value="HEAT_REPEAT"/>
    <property type="match status" value="1"/>
</dbReference>